<dbReference type="EMBL" id="JARK01001507">
    <property type="protein sequence ID" value="EYB94456.1"/>
    <property type="molecule type" value="Genomic_DNA"/>
</dbReference>
<sequence>MYAHRLGPPLRRRLDSTGQEIWKPPVEESIGQWSKILKVGGVSLGRAVPERSNKVWMEREWFGKDRECGIVVLICSP</sequence>
<evidence type="ECO:0000313" key="2">
    <source>
        <dbReference type="Proteomes" id="UP000024635"/>
    </source>
</evidence>
<accession>A0A016SVP3</accession>
<dbReference type="Proteomes" id="UP000024635">
    <property type="component" value="Unassembled WGS sequence"/>
</dbReference>
<comment type="caution">
    <text evidence="1">The sequence shown here is derived from an EMBL/GenBank/DDBJ whole genome shotgun (WGS) entry which is preliminary data.</text>
</comment>
<protein>
    <submittedName>
        <fullName evidence="1">Uncharacterized protein</fullName>
    </submittedName>
</protein>
<gene>
    <name evidence="1" type="primary">Acey_s0171.g302</name>
    <name evidence="1" type="ORF">Y032_0171g302</name>
</gene>
<evidence type="ECO:0000313" key="1">
    <source>
        <dbReference type="EMBL" id="EYB94456.1"/>
    </source>
</evidence>
<organism evidence="1 2">
    <name type="scientific">Ancylostoma ceylanicum</name>
    <dbReference type="NCBI Taxonomy" id="53326"/>
    <lineage>
        <taxon>Eukaryota</taxon>
        <taxon>Metazoa</taxon>
        <taxon>Ecdysozoa</taxon>
        <taxon>Nematoda</taxon>
        <taxon>Chromadorea</taxon>
        <taxon>Rhabditida</taxon>
        <taxon>Rhabditina</taxon>
        <taxon>Rhabditomorpha</taxon>
        <taxon>Strongyloidea</taxon>
        <taxon>Ancylostomatidae</taxon>
        <taxon>Ancylostomatinae</taxon>
        <taxon>Ancylostoma</taxon>
    </lineage>
</organism>
<proteinExistence type="predicted"/>
<keyword evidence="2" id="KW-1185">Reference proteome</keyword>
<reference evidence="2" key="1">
    <citation type="journal article" date="2015" name="Nat. Genet.">
        <title>The genome and transcriptome of the zoonotic hookworm Ancylostoma ceylanicum identify infection-specific gene families.</title>
        <authorList>
            <person name="Schwarz E.M."/>
            <person name="Hu Y."/>
            <person name="Antoshechkin I."/>
            <person name="Miller M.M."/>
            <person name="Sternberg P.W."/>
            <person name="Aroian R.V."/>
        </authorList>
    </citation>
    <scope>NUCLEOTIDE SEQUENCE</scope>
    <source>
        <strain evidence="2">HY135</strain>
    </source>
</reference>
<name>A0A016SVP3_9BILA</name>
<dbReference type="AlphaFoldDB" id="A0A016SVP3"/>